<dbReference type="RefSeq" id="WP_375355271.1">
    <property type="nucleotide sequence ID" value="NZ_JBHHMI010000007.1"/>
</dbReference>
<dbReference type="InterPro" id="IPR039506">
    <property type="entry name" value="SPOB_a"/>
</dbReference>
<sequence>MLSRKRLPLLAVCSALAPLALALLIPCPVTVIILGAWGAAAALAGVEITRRNAGKENAAMKRALEETANAAFNHHRHDWMNDLQVLYGYIRMGKHDKSVEYVERIKERTAEDSKISRLGIPALIFYLHTFRVTSQSLRLEVYVEDQLQLGAVMSPEDGESLASAVRDTVQAYQCGVGRSSWGEVRSLKLYFGMDQGDVIVRFEGRDLPADSEMLMQVRAKLENQSLWMEQLPSGQAFQLRMPYQT</sequence>
<dbReference type="Gene3D" id="1.10.287.130">
    <property type="match status" value="1"/>
</dbReference>
<keyword evidence="3" id="KW-0418">Kinase</keyword>
<comment type="caution">
    <text evidence="5">The sequence shown here is derived from an EMBL/GenBank/DDBJ whole genome shotgun (WGS) entry which is preliminary data.</text>
</comment>
<evidence type="ECO:0000256" key="2">
    <source>
        <dbReference type="ARBA" id="ARBA00022679"/>
    </source>
</evidence>
<keyword evidence="1" id="KW-0597">Phosphoprotein</keyword>
<gene>
    <name evidence="5" type="ORF">ACE41H_10975</name>
</gene>
<reference evidence="5 6" key="1">
    <citation type="submission" date="2024-09" db="EMBL/GenBank/DDBJ databases">
        <title>Paenibacillus zeirhizospherea sp. nov., isolated from surface of the maize (Zea mays) roots in a horticulture field, Hungary.</title>
        <authorList>
            <person name="Marton D."/>
            <person name="Farkas M."/>
            <person name="Bedics A."/>
            <person name="Toth E."/>
            <person name="Tancsics A."/>
            <person name="Boka K."/>
            <person name="Maroti G."/>
            <person name="Kriszt B."/>
            <person name="Cserhati M."/>
        </authorList>
    </citation>
    <scope>NUCLEOTIDE SEQUENCE [LARGE SCALE GENOMIC DNA]</scope>
    <source>
        <strain evidence="5 6">KCTC 33519</strain>
    </source>
</reference>
<dbReference type="Pfam" id="PF14689">
    <property type="entry name" value="SPOB_a"/>
    <property type="match status" value="1"/>
</dbReference>
<keyword evidence="6" id="KW-1185">Reference proteome</keyword>
<name>A0ABV5ATW3_9BACL</name>
<evidence type="ECO:0000256" key="1">
    <source>
        <dbReference type="ARBA" id="ARBA00022553"/>
    </source>
</evidence>
<accession>A0ABV5ATW3</accession>
<organism evidence="5 6">
    <name type="scientific">Paenibacillus enshidis</name>
    <dbReference type="NCBI Taxonomy" id="1458439"/>
    <lineage>
        <taxon>Bacteria</taxon>
        <taxon>Bacillati</taxon>
        <taxon>Bacillota</taxon>
        <taxon>Bacilli</taxon>
        <taxon>Bacillales</taxon>
        <taxon>Paenibacillaceae</taxon>
        <taxon>Paenibacillus</taxon>
    </lineage>
</organism>
<evidence type="ECO:0000259" key="4">
    <source>
        <dbReference type="Pfam" id="PF14689"/>
    </source>
</evidence>
<feature type="domain" description="SpoOB alpha-helical" evidence="4">
    <location>
        <begin position="66"/>
        <end position="118"/>
    </location>
</feature>
<keyword evidence="2" id="KW-0808">Transferase</keyword>
<protein>
    <submittedName>
        <fullName evidence="5">Spo0B domain-containing protein</fullName>
    </submittedName>
</protein>
<evidence type="ECO:0000313" key="5">
    <source>
        <dbReference type="EMBL" id="MFB5267304.1"/>
    </source>
</evidence>
<dbReference type="SUPFAM" id="SSF55890">
    <property type="entry name" value="Sporulation response regulatory protein Spo0B"/>
    <property type="match status" value="1"/>
</dbReference>
<dbReference type="InterPro" id="IPR016120">
    <property type="entry name" value="Sig_transdc_His_kin_SpoOB"/>
</dbReference>
<proteinExistence type="predicted"/>
<evidence type="ECO:0000256" key="3">
    <source>
        <dbReference type="ARBA" id="ARBA00022777"/>
    </source>
</evidence>
<dbReference type="EMBL" id="JBHHMI010000007">
    <property type="protein sequence ID" value="MFB5267304.1"/>
    <property type="molecule type" value="Genomic_DNA"/>
</dbReference>
<dbReference type="Proteomes" id="UP001580346">
    <property type="component" value="Unassembled WGS sequence"/>
</dbReference>
<evidence type="ECO:0000313" key="6">
    <source>
        <dbReference type="Proteomes" id="UP001580346"/>
    </source>
</evidence>